<dbReference type="InterPro" id="IPR000073">
    <property type="entry name" value="AB_hydrolase_1"/>
</dbReference>
<comment type="caution">
    <text evidence="3">The sequence shown here is derived from an EMBL/GenBank/DDBJ whole genome shotgun (WGS) entry which is preliminary data.</text>
</comment>
<dbReference type="InterPro" id="IPR029058">
    <property type="entry name" value="AB_hydrolase_fold"/>
</dbReference>
<dbReference type="PRINTS" id="PR00111">
    <property type="entry name" value="ABHYDROLASE"/>
</dbReference>
<dbReference type="SUPFAM" id="SSF53474">
    <property type="entry name" value="alpha/beta-Hydrolases"/>
    <property type="match status" value="1"/>
</dbReference>
<gene>
    <name evidence="3" type="ORF">ITX44_05820</name>
</gene>
<name>A0ABS2TL44_9ACTN</name>
<evidence type="ECO:0000313" key="3">
    <source>
        <dbReference type="EMBL" id="MBM9504060.1"/>
    </source>
</evidence>
<accession>A0ABS2TL44</accession>
<dbReference type="Gene3D" id="3.40.50.1820">
    <property type="entry name" value="alpha/beta hydrolase"/>
    <property type="match status" value="1"/>
</dbReference>
<organism evidence="3 4">
    <name type="scientific">Actinacidiphila acididurans</name>
    <dbReference type="NCBI Taxonomy" id="2784346"/>
    <lineage>
        <taxon>Bacteria</taxon>
        <taxon>Bacillati</taxon>
        <taxon>Actinomycetota</taxon>
        <taxon>Actinomycetes</taxon>
        <taxon>Kitasatosporales</taxon>
        <taxon>Streptomycetaceae</taxon>
        <taxon>Actinacidiphila</taxon>
    </lineage>
</organism>
<dbReference type="EMBL" id="JADKYB010000003">
    <property type="protein sequence ID" value="MBM9504060.1"/>
    <property type="molecule type" value="Genomic_DNA"/>
</dbReference>
<evidence type="ECO:0000313" key="4">
    <source>
        <dbReference type="Proteomes" id="UP000749040"/>
    </source>
</evidence>
<keyword evidence="4" id="KW-1185">Reference proteome</keyword>
<feature type="domain" description="AB hydrolase-1" evidence="2">
    <location>
        <begin position="37"/>
        <end position="165"/>
    </location>
</feature>
<dbReference type="GO" id="GO:0016787">
    <property type="term" value="F:hydrolase activity"/>
    <property type="evidence" value="ECO:0007669"/>
    <property type="project" value="UniProtKB-KW"/>
</dbReference>
<protein>
    <submittedName>
        <fullName evidence="3">Alpha/beta fold hydrolase</fullName>
    </submittedName>
</protein>
<dbReference type="RefSeq" id="WP_205355951.1">
    <property type="nucleotide sequence ID" value="NZ_JADKYB010000003.1"/>
</dbReference>
<dbReference type="PANTHER" id="PTHR43329">
    <property type="entry name" value="EPOXIDE HYDROLASE"/>
    <property type="match status" value="1"/>
</dbReference>
<reference evidence="3 4" key="1">
    <citation type="submission" date="2021-01" db="EMBL/GenBank/DDBJ databases">
        <title>Streptomyces acididurans sp. nov., isolated from a peat swamp forest soil.</title>
        <authorList>
            <person name="Chantavorakit T."/>
            <person name="Duangmal K."/>
        </authorList>
    </citation>
    <scope>NUCLEOTIDE SEQUENCE [LARGE SCALE GENOMIC DNA]</scope>
    <source>
        <strain evidence="3 4">KK5PA1</strain>
    </source>
</reference>
<dbReference type="Pfam" id="PF00561">
    <property type="entry name" value="Abhydrolase_1"/>
    <property type="match status" value="1"/>
</dbReference>
<evidence type="ECO:0000256" key="1">
    <source>
        <dbReference type="ARBA" id="ARBA00022801"/>
    </source>
</evidence>
<proteinExistence type="predicted"/>
<dbReference type="InterPro" id="IPR000639">
    <property type="entry name" value="Epox_hydrolase-like"/>
</dbReference>
<sequence>MSTAFPPAAVPPSAGIETRRVTANGVELNVALAGDGPAVLLLHGFPHTWQVWTHVIGALAPAHRVIAPDLRGFGASQRAADGYGAGTLAADAEALLAELGETSADVVAIDAGTPPAFLLGLQRPALVRRLVLMESLLGRLAGAESFLSAGPPWWFGFHAAPAAPPVPGADAGYGLAESVLLGHEAEYVGWFLAQGTLGEGVAPEIRDAFVAAYTGRESLRCAFSYYRALPTGAAQIAAATARSRLTVPTLAIGAHPVGDALARQLAPVTDDLTSHLLADTGHIIPLHRPAALLDLLLPFLAVG</sequence>
<dbReference type="PRINTS" id="PR00412">
    <property type="entry name" value="EPOXHYDRLASE"/>
</dbReference>
<keyword evidence="1 3" id="KW-0378">Hydrolase</keyword>
<dbReference type="Proteomes" id="UP000749040">
    <property type="component" value="Unassembled WGS sequence"/>
</dbReference>
<evidence type="ECO:0000259" key="2">
    <source>
        <dbReference type="Pfam" id="PF00561"/>
    </source>
</evidence>